<dbReference type="AlphaFoldDB" id="A0AAC9U2K9"/>
<dbReference type="RefSeq" id="WP_088905640.1">
    <property type="nucleotide sequence ID" value="NZ_CP022272.1"/>
</dbReference>
<protein>
    <recommendedName>
        <fullName evidence="4">Porin family protein</fullName>
    </recommendedName>
</protein>
<feature type="signal peptide" evidence="1">
    <location>
        <begin position="1"/>
        <end position="20"/>
    </location>
</feature>
<proteinExistence type="predicted"/>
<reference evidence="2 3" key="1">
    <citation type="submission" date="2017-06" db="EMBL/GenBank/DDBJ databases">
        <title>Complete genome sequence of Shewanella marisflavi EP1 associated with anaerobic 2,4-dinitrotoluene reduction and salt tolerance.</title>
        <authorList>
            <person name="Huang J."/>
        </authorList>
    </citation>
    <scope>NUCLEOTIDE SEQUENCE [LARGE SCALE GENOMIC DNA]</scope>
    <source>
        <strain evidence="2 3">EP1</strain>
    </source>
</reference>
<keyword evidence="1" id="KW-0732">Signal</keyword>
<feature type="chain" id="PRO_5042192682" description="Porin family protein" evidence="1">
    <location>
        <begin position="21"/>
        <end position="300"/>
    </location>
</feature>
<gene>
    <name evidence="2" type="ORF">CFF01_17560</name>
</gene>
<evidence type="ECO:0000313" key="3">
    <source>
        <dbReference type="Proteomes" id="UP000198233"/>
    </source>
</evidence>
<name>A0AAC9U2K9_9GAMM</name>
<sequence>MVPIKVLLSLLVFFAPLSVAQQSFFPIWGEEAEARGYTLPKPYGISLSYMDMSNPVTVNSIDLTGHPVLEAIDIDATHADFKGSNVTLRGDVWIFPFMNLYGIIGYTEGTSTANITSLHCDATSVPGIGNKALCLLLDTAGANLPDNATFQLDMDGGTYGIGTTLAGGVGNWFALVDINYTYTSIAAINGNIKTLVGAPRVGYRWAFDGGRELRVFVGAMYQDVQQELSGDLKSLNLPPQVVDLIDTLSPEAGFAVSQSADENWNGILGFQYAFNRDWDILMEAGFGERETLFIALGRRF</sequence>
<dbReference type="EMBL" id="CP022272">
    <property type="protein sequence ID" value="ASJ98248.1"/>
    <property type="molecule type" value="Genomic_DNA"/>
</dbReference>
<organism evidence="2 3">
    <name type="scientific">Shewanella marisflavi</name>
    <dbReference type="NCBI Taxonomy" id="260364"/>
    <lineage>
        <taxon>Bacteria</taxon>
        <taxon>Pseudomonadati</taxon>
        <taxon>Pseudomonadota</taxon>
        <taxon>Gammaproteobacteria</taxon>
        <taxon>Alteromonadales</taxon>
        <taxon>Shewanellaceae</taxon>
        <taxon>Shewanella</taxon>
    </lineage>
</organism>
<evidence type="ECO:0000313" key="2">
    <source>
        <dbReference type="EMBL" id="ASJ98248.1"/>
    </source>
</evidence>
<accession>A0AAC9U2K9</accession>
<dbReference type="Proteomes" id="UP000198233">
    <property type="component" value="Chromosome"/>
</dbReference>
<dbReference type="KEGG" id="smav:CFF01_17560"/>
<evidence type="ECO:0008006" key="4">
    <source>
        <dbReference type="Google" id="ProtNLM"/>
    </source>
</evidence>
<evidence type="ECO:0000256" key="1">
    <source>
        <dbReference type="SAM" id="SignalP"/>
    </source>
</evidence>